<dbReference type="Pfam" id="PF00528">
    <property type="entry name" value="BPD_transp_1"/>
    <property type="match status" value="1"/>
</dbReference>
<accession>A0A523TFP0</accession>
<dbReference type="PROSITE" id="PS50928">
    <property type="entry name" value="ABC_TM1"/>
    <property type="match status" value="1"/>
</dbReference>
<dbReference type="GO" id="GO:0005886">
    <property type="term" value="C:plasma membrane"/>
    <property type="evidence" value="ECO:0007669"/>
    <property type="project" value="UniProtKB-SubCell"/>
</dbReference>
<evidence type="ECO:0000256" key="2">
    <source>
        <dbReference type="ARBA" id="ARBA00022448"/>
    </source>
</evidence>
<feature type="transmembrane region" description="Helical" evidence="7">
    <location>
        <begin position="219"/>
        <end position="240"/>
    </location>
</feature>
<dbReference type="CDD" id="cd06261">
    <property type="entry name" value="TM_PBP2"/>
    <property type="match status" value="1"/>
</dbReference>
<evidence type="ECO:0000256" key="5">
    <source>
        <dbReference type="ARBA" id="ARBA00022989"/>
    </source>
</evidence>
<keyword evidence="4 7" id="KW-0812">Transmembrane</keyword>
<dbReference type="SUPFAM" id="SSF161098">
    <property type="entry name" value="MetI-like"/>
    <property type="match status" value="1"/>
</dbReference>
<dbReference type="EMBL" id="SOJT01000095">
    <property type="protein sequence ID" value="TET29144.1"/>
    <property type="molecule type" value="Genomic_DNA"/>
</dbReference>
<dbReference type="AlphaFoldDB" id="A0A523TFP0"/>
<evidence type="ECO:0000256" key="6">
    <source>
        <dbReference type="ARBA" id="ARBA00023136"/>
    </source>
</evidence>
<feature type="transmembrane region" description="Helical" evidence="7">
    <location>
        <begin position="121"/>
        <end position="141"/>
    </location>
</feature>
<keyword evidence="2 7" id="KW-0813">Transport</keyword>
<reference evidence="9 10" key="1">
    <citation type="submission" date="2019-03" db="EMBL/GenBank/DDBJ databases">
        <title>Metabolic potential of uncultured bacteria and archaea associated with petroleum seepage in deep-sea sediments.</title>
        <authorList>
            <person name="Dong X."/>
            <person name="Hubert C."/>
        </authorList>
    </citation>
    <scope>NUCLEOTIDE SEQUENCE [LARGE SCALE GENOMIC DNA]</scope>
    <source>
        <strain evidence="9">E44_bin3</strain>
    </source>
</reference>
<feature type="domain" description="ABC transmembrane type-1" evidence="8">
    <location>
        <begin position="84"/>
        <end position="294"/>
    </location>
</feature>
<dbReference type="InterPro" id="IPR000515">
    <property type="entry name" value="MetI-like"/>
</dbReference>
<dbReference type="GO" id="GO:0055085">
    <property type="term" value="P:transmembrane transport"/>
    <property type="evidence" value="ECO:0007669"/>
    <property type="project" value="InterPro"/>
</dbReference>
<gene>
    <name evidence="9" type="ORF">E3J68_02205</name>
</gene>
<dbReference type="PANTHER" id="PTHR43005:SF1">
    <property type="entry name" value="SPERMIDINE_PUTRESCINE TRANSPORT SYSTEM PERMEASE PROTEIN"/>
    <property type="match status" value="1"/>
</dbReference>
<keyword evidence="6 7" id="KW-0472">Membrane</keyword>
<name>A0A523TFP0_UNCAE</name>
<feature type="transmembrane region" description="Helical" evidence="7">
    <location>
        <begin position="88"/>
        <end position="109"/>
    </location>
</feature>
<organism evidence="9 10">
    <name type="scientific">Aerophobetes bacterium</name>
    <dbReference type="NCBI Taxonomy" id="2030807"/>
    <lineage>
        <taxon>Bacteria</taxon>
        <taxon>Candidatus Aerophobota</taxon>
    </lineage>
</organism>
<evidence type="ECO:0000313" key="9">
    <source>
        <dbReference type="EMBL" id="TET29144.1"/>
    </source>
</evidence>
<evidence type="ECO:0000256" key="1">
    <source>
        <dbReference type="ARBA" id="ARBA00004651"/>
    </source>
</evidence>
<keyword evidence="5 7" id="KW-1133">Transmembrane helix</keyword>
<keyword evidence="3" id="KW-1003">Cell membrane</keyword>
<comment type="caution">
    <text evidence="9">The sequence shown here is derived from an EMBL/GenBank/DDBJ whole genome shotgun (WGS) entry which is preliminary data.</text>
</comment>
<feature type="transmembrane region" description="Helical" evidence="7">
    <location>
        <begin position="28"/>
        <end position="54"/>
    </location>
</feature>
<dbReference type="Proteomes" id="UP000316517">
    <property type="component" value="Unassembled WGS sequence"/>
</dbReference>
<dbReference type="InterPro" id="IPR035906">
    <property type="entry name" value="MetI-like_sf"/>
</dbReference>
<evidence type="ECO:0000313" key="10">
    <source>
        <dbReference type="Proteomes" id="UP000316517"/>
    </source>
</evidence>
<evidence type="ECO:0000256" key="7">
    <source>
        <dbReference type="RuleBase" id="RU363032"/>
    </source>
</evidence>
<dbReference type="Gene3D" id="1.10.3720.10">
    <property type="entry name" value="MetI-like"/>
    <property type="match status" value="1"/>
</dbReference>
<feature type="transmembrane region" description="Helical" evidence="7">
    <location>
        <begin position="169"/>
        <end position="192"/>
    </location>
</feature>
<evidence type="ECO:0000256" key="4">
    <source>
        <dbReference type="ARBA" id="ARBA00022692"/>
    </source>
</evidence>
<proteinExistence type="inferred from homology"/>
<comment type="similarity">
    <text evidence="7">Belongs to the binding-protein-dependent transport system permease family.</text>
</comment>
<comment type="subcellular location">
    <subcellularLocation>
        <location evidence="1 7">Cell membrane</location>
        <topology evidence="1 7">Multi-pass membrane protein</topology>
    </subcellularLocation>
</comment>
<evidence type="ECO:0000256" key="3">
    <source>
        <dbReference type="ARBA" id="ARBA00022475"/>
    </source>
</evidence>
<feature type="transmembrane region" description="Helical" evidence="7">
    <location>
        <begin position="278"/>
        <end position="298"/>
    </location>
</feature>
<protein>
    <submittedName>
        <fullName evidence="9">Sugar ABC transporter permease</fullName>
    </submittedName>
</protein>
<evidence type="ECO:0000259" key="8">
    <source>
        <dbReference type="PROSITE" id="PS50928"/>
    </source>
</evidence>
<dbReference type="PANTHER" id="PTHR43005">
    <property type="entry name" value="BLR7065 PROTEIN"/>
    <property type="match status" value="1"/>
</dbReference>
<sequence length="306" mass="35393">MREAVLGESLETRRTFWQILAADRYIKWFLILPLLVVLLCFMFYPLFYCLYMSFHEYVLRAPPLFIGAENYRVVLHDMVFWQAIGRTFYVLVVCIAVELSLGMGIALLLNREFKGQNTIRGLCLLPLLISPLAMSLMWNYMLHVQFGIVNQVLVWLRLGAVEWISNPKIAIYSIMFISIWQWTPFSIFVLLAGLRGLPKDALEAARVDGASRWFTFRRLTLRMLTPLIIIIILLRTMWLIRIFDPLYGTTRGGVGTESLDWFMYRISFVFFDVGKGSALALFSLYVTIVLCAILYRQLIKALGAAR</sequence>